<gene>
    <name evidence="7" type="ORF">CHILSU_LOCUS4109</name>
</gene>
<keyword evidence="1" id="KW-0645">Protease</keyword>
<dbReference type="SUPFAM" id="SSF50494">
    <property type="entry name" value="Trypsin-like serine proteases"/>
    <property type="match status" value="1"/>
</dbReference>
<dbReference type="Pfam" id="PF00089">
    <property type="entry name" value="Trypsin"/>
    <property type="match status" value="1"/>
</dbReference>
<evidence type="ECO:0000256" key="5">
    <source>
        <dbReference type="SAM" id="MobiDB-lite"/>
    </source>
</evidence>
<evidence type="ECO:0000256" key="2">
    <source>
        <dbReference type="ARBA" id="ARBA00022801"/>
    </source>
</evidence>
<organism evidence="7 8">
    <name type="scientific">Chilo suppressalis</name>
    <name type="common">Asiatic rice borer moth</name>
    <dbReference type="NCBI Taxonomy" id="168631"/>
    <lineage>
        <taxon>Eukaryota</taxon>
        <taxon>Metazoa</taxon>
        <taxon>Ecdysozoa</taxon>
        <taxon>Arthropoda</taxon>
        <taxon>Hexapoda</taxon>
        <taxon>Insecta</taxon>
        <taxon>Pterygota</taxon>
        <taxon>Neoptera</taxon>
        <taxon>Endopterygota</taxon>
        <taxon>Lepidoptera</taxon>
        <taxon>Glossata</taxon>
        <taxon>Ditrysia</taxon>
        <taxon>Pyraloidea</taxon>
        <taxon>Crambidae</taxon>
        <taxon>Crambinae</taxon>
        <taxon>Chilo</taxon>
    </lineage>
</organism>
<keyword evidence="2" id="KW-0378">Hydrolase</keyword>
<dbReference type="PANTHER" id="PTHR24276">
    <property type="entry name" value="POLYSERASE-RELATED"/>
    <property type="match status" value="1"/>
</dbReference>
<dbReference type="PANTHER" id="PTHR24276:SF98">
    <property type="entry name" value="FI18310P1-RELATED"/>
    <property type="match status" value="1"/>
</dbReference>
<dbReference type="InterPro" id="IPR050430">
    <property type="entry name" value="Peptidase_S1"/>
</dbReference>
<feature type="domain" description="Peptidase S1" evidence="6">
    <location>
        <begin position="5"/>
        <end position="257"/>
    </location>
</feature>
<accession>A0ABN8B438</accession>
<evidence type="ECO:0000313" key="7">
    <source>
        <dbReference type="EMBL" id="CAH0400901.1"/>
    </source>
</evidence>
<dbReference type="InterPro" id="IPR001254">
    <property type="entry name" value="Trypsin_dom"/>
</dbReference>
<protein>
    <recommendedName>
        <fullName evidence="6">Peptidase S1 domain-containing protein</fullName>
    </recommendedName>
</protein>
<proteinExistence type="predicted"/>
<evidence type="ECO:0000259" key="6">
    <source>
        <dbReference type="PROSITE" id="PS50240"/>
    </source>
</evidence>
<reference evidence="7" key="1">
    <citation type="submission" date="2021-12" db="EMBL/GenBank/DDBJ databases">
        <authorList>
            <person name="King R."/>
        </authorList>
    </citation>
    <scope>NUCLEOTIDE SEQUENCE</scope>
</reference>
<dbReference type="PROSITE" id="PS50240">
    <property type="entry name" value="TRYPSIN_DOM"/>
    <property type="match status" value="1"/>
</dbReference>
<sequence>MGAGQIGGIATLLDIDFKNAAGFHGVQADQSEGQFIVYYLSHALLFCLGALIEPHVVLTPAICVFGEKFKFEVYAGTHKFLINTGVSRKARHVAIHKGYNNTQKFKECSSLNLALLVLNKPFSFHEYEPGADFIINRLRYGSSSKLTPRALENQKCHYYGFGSRRNGYLLPLLINMRKVEVVILPQERCLPMWNNENQLLCIQQIPCKSEKFGALCPDDVGSIIECSGFAVGMMVSRLIDRPCGVGFLDLQKNNKFITCGVDDSRDVITHDDDMVFDFGTRVQMISSLATVPTSAETEETFENEDTPTTTAKTDTTTAQSNRRSHT</sequence>
<feature type="compositionally biased region" description="Low complexity" evidence="5">
    <location>
        <begin position="306"/>
        <end position="318"/>
    </location>
</feature>
<dbReference type="EMBL" id="OU963911">
    <property type="protein sequence ID" value="CAH0400901.1"/>
    <property type="molecule type" value="Genomic_DNA"/>
</dbReference>
<evidence type="ECO:0000256" key="1">
    <source>
        <dbReference type="ARBA" id="ARBA00022670"/>
    </source>
</evidence>
<dbReference type="Proteomes" id="UP001153292">
    <property type="component" value="Chromosome 18"/>
</dbReference>
<evidence type="ECO:0000313" key="8">
    <source>
        <dbReference type="Proteomes" id="UP001153292"/>
    </source>
</evidence>
<feature type="region of interest" description="Disordered" evidence="5">
    <location>
        <begin position="292"/>
        <end position="326"/>
    </location>
</feature>
<dbReference type="InterPro" id="IPR009003">
    <property type="entry name" value="Peptidase_S1_PA"/>
</dbReference>
<evidence type="ECO:0000256" key="3">
    <source>
        <dbReference type="ARBA" id="ARBA00022825"/>
    </source>
</evidence>
<evidence type="ECO:0000256" key="4">
    <source>
        <dbReference type="ARBA" id="ARBA00023157"/>
    </source>
</evidence>
<dbReference type="SMART" id="SM00020">
    <property type="entry name" value="Tryp_SPc"/>
    <property type="match status" value="1"/>
</dbReference>
<keyword evidence="8" id="KW-1185">Reference proteome</keyword>
<keyword evidence="4" id="KW-1015">Disulfide bond</keyword>
<keyword evidence="3" id="KW-0720">Serine protease</keyword>
<feature type="compositionally biased region" description="Acidic residues" evidence="5">
    <location>
        <begin position="296"/>
        <end position="305"/>
    </location>
</feature>
<dbReference type="InterPro" id="IPR043504">
    <property type="entry name" value="Peptidase_S1_PA_chymotrypsin"/>
</dbReference>
<dbReference type="Gene3D" id="2.40.10.10">
    <property type="entry name" value="Trypsin-like serine proteases"/>
    <property type="match status" value="1"/>
</dbReference>
<name>A0ABN8B438_CHISP</name>